<accession>A0A1M5I2X9</accession>
<organism evidence="1 2">
    <name type="scientific">Marinomonas polaris DSM 16579</name>
    <dbReference type="NCBI Taxonomy" id="1122206"/>
    <lineage>
        <taxon>Bacteria</taxon>
        <taxon>Pseudomonadati</taxon>
        <taxon>Pseudomonadota</taxon>
        <taxon>Gammaproteobacteria</taxon>
        <taxon>Oceanospirillales</taxon>
        <taxon>Oceanospirillaceae</taxon>
        <taxon>Marinomonas</taxon>
    </lineage>
</organism>
<dbReference type="AlphaFoldDB" id="A0A1M5I2X9"/>
<name>A0A1M5I2X9_9GAMM</name>
<keyword evidence="2" id="KW-1185">Reference proteome</keyword>
<dbReference type="RefSeq" id="WP_072840947.1">
    <property type="nucleotide sequence ID" value="NZ_FQVF01000018.1"/>
</dbReference>
<dbReference type="Proteomes" id="UP000184517">
    <property type="component" value="Unassembled WGS sequence"/>
</dbReference>
<gene>
    <name evidence="1" type="ORF">SAMN02745753_03492</name>
</gene>
<evidence type="ECO:0000313" key="1">
    <source>
        <dbReference type="EMBL" id="SHG22648.1"/>
    </source>
</evidence>
<evidence type="ECO:0000313" key="2">
    <source>
        <dbReference type="Proteomes" id="UP000184517"/>
    </source>
</evidence>
<sequence>MDKQLKPEYQDLADEFDIDYKDRGCHCHINPPCGYCVHPGHPENLEETPEAWEQTKSSCPTLGSTCRGCPDCQSLPVGDDATNEALRLEMENDNG</sequence>
<dbReference type="STRING" id="1122206.SAMN02745753_03492"/>
<protein>
    <submittedName>
        <fullName evidence="1">Uncharacterized protein</fullName>
    </submittedName>
</protein>
<dbReference type="EMBL" id="FQVF01000018">
    <property type="protein sequence ID" value="SHG22648.1"/>
    <property type="molecule type" value="Genomic_DNA"/>
</dbReference>
<reference evidence="2" key="1">
    <citation type="submission" date="2016-11" db="EMBL/GenBank/DDBJ databases">
        <authorList>
            <person name="Varghese N."/>
            <person name="Submissions S."/>
        </authorList>
    </citation>
    <scope>NUCLEOTIDE SEQUENCE [LARGE SCALE GENOMIC DNA]</scope>
    <source>
        <strain evidence="2">DSM 16579</strain>
    </source>
</reference>
<dbReference type="OrthoDB" id="7069174at2"/>
<proteinExistence type="predicted"/>